<dbReference type="Pfam" id="PF09971">
    <property type="entry name" value="DUF2206"/>
    <property type="match status" value="1"/>
</dbReference>
<feature type="transmembrane region" description="Helical" evidence="1">
    <location>
        <begin position="147"/>
        <end position="166"/>
    </location>
</feature>
<dbReference type="AlphaFoldDB" id="Q0W4G2"/>
<feature type="transmembrane region" description="Helical" evidence="1">
    <location>
        <begin position="242"/>
        <end position="266"/>
    </location>
</feature>
<feature type="transmembrane region" description="Helical" evidence="1">
    <location>
        <begin position="300"/>
        <end position="317"/>
    </location>
</feature>
<evidence type="ECO:0008006" key="4">
    <source>
        <dbReference type="Google" id="ProtNLM"/>
    </source>
</evidence>
<reference evidence="2 3" key="1">
    <citation type="journal article" date="2006" name="Science">
        <title>Genome of rice cluster I archaea -- the key methane producers in the rice rhizosphere.</title>
        <authorList>
            <person name="Erkel C."/>
            <person name="Kube M."/>
            <person name="Reinhardt R."/>
            <person name="Liesack W."/>
        </authorList>
    </citation>
    <scope>NUCLEOTIDE SEQUENCE [LARGE SCALE GENOMIC DNA]</scope>
    <source>
        <strain evidence="3">DSM 22066 / NBRC 105507 / MRE50</strain>
    </source>
</reference>
<feature type="transmembrane region" description="Helical" evidence="1">
    <location>
        <begin position="172"/>
        <end position="194"/>
    </location>
</feature>
<feature type="transmembrane region" description="Helical" evidence="1">
    <location>
        <begin position="351"/>
        <end position="368"/>
    </location>
</feature>
<keyword evidence="1" id="KW-1133">Transmembrane helix</keyword>
<dbReference type="InterPro" id="IPR018701">
    <property type="entry name" value="DUF2206_membrane"/>
</dbReference>
<feature type="transmembrane region" description="Helical" evidence="1">
    <location>
        <begin position="44"/>
        <end position="63"/>
    </location>
</feature>
<feature type="transmembrane region" description="Helical" evidence="1">
    <location>
        <begin position="579"/>
        <end position="603"/>
    </location>
</feature>
<feature type="transmembrane region" description="Helical" evidence="1">
    <location>
        <begin position="201"/>
        <end position="222"/>
    </location>
</feature>
<dbReference type="KEGG" id="rci:RCIX1467"/>
<sequence>MSSYFEYRGQKVHKYIVYSLILNAVLISVLYLDAEGITVSVLRGVISFIFLTFVPGFLIGKILRLDKQGFLEFLLYSIGLSLMAIMITGFLLNISLPIIGIHRPISEFFILSALSSLTVVLCLICHHYDNDFSNQVSFSYTRSHIKMLLLISLLPILAVIATFTMNYYETNILLYILLILVSLVIALVTVKNIFPEWIYPYLVFIMALSLLFHNSLISNYVWGWDVQQEYYVSKLVVDSGFWNSSIPTNVNAMLSIVILGPVYSIISGLSMEWVFKIIYQFFFALVPIVMYLVFKKLTNPKVAVLSVIFFITTLIFYKEMIQLCRQEIAELFLTLLLLLLLNNNLPGRTWGILFSVFSCGIIISHYGLTYMVIGLIALSYVLFTFINLVARYINTDKVIIPVTPIRLNFLHICIFIFIALSWYIAITSSTAFYSVSSVIYQVISSMFTESLNPTASQGLAIIQKVPVSQMHLLYTYIYYFNQVCIVLGLLYLSYKTFARKNMYNYSIMQLIMCGVAVMVLVGSIVLPYFASALNTTRIYHIMQFFVSPVYIIGFIFALESIPKVYARIVKSPFRSNLSFTYGIISLFLCVYLLFNSGVIFQILNDHPSSMALGGVPDYPLYNDLELESANWMTDPTIYSGYIPVYSDYYRSLLISGKNGRWDYTSGGITSYNWSDANIYVLSLNQSGTYYTYLGSYNINKQLVYIDPYPQHRIKNLIYTSLNNLALINEIYDNGGSVIYYNI</sequence>
<feature type="transmembrane region" description="Helical" evidence="1">
    <location>
        <begin position="273"/>
        <end position="294"/>
    </location>
</feature>
<evidence type="ECO:0000313" key="2">
    <source>
        <dbReference type="EMBL" id="CAJ36731.1"/>
    </source>
</evidence>
<feature type="transmembrane region" description="Helical" evidence="1">
    <location>
        <begin position="405"/>
        <end position="424"/>
    </location>
</feature>
<dbReference type="STRING" id="351160.RCIX1467"/>
<proteinExistence type="predicted"/>
<dbReference type="Proteomes" id="UP000000663">
    <property type="component" value="Chromosome"/>
</dbReference>
<evidence type="ECO:0000256" key="1">
    <source>
        <dbReference type="SAM" id="Phobius"/>
    </source>
</evidence>
<organism evidence="2 3">
    <name type="scientific">Methanocella arvoryzae (strain DSM 22066 / NBRC 105507 / MRE50)</name>
    <dbReference type="NCBI Taxonomy" id="351160"/>
    <lineage>
        <taxon>Archaea</taxon>
        <taxon>Methanobacteriati</taxon>
        <taxon>Methanobacteriota</taxon>
        <taxon>Stenosarchaea group</taxon>
        <taxon>Methanomicrobia</taxon>
        <taxon>Methanocellales</taxon>
        <taxon>Methanocellaceae</taxon>
        <taxon>Methanocella</taxon>
    </lineage>
</organism>
<feature type="transmembrane region" description="Helical" evidence="1">
    <location>
        <begin position="12"/>
        <end position="32"/>
    </location>
</feature>
<gene>
    <name evidence="2" type="ORF">RCIX1467</name>
</gene>
<keyword evidence="3" id="KW-1185">Reference proteome</keyword>
<feature type="transmembrane region" description="Helical" evidence="1">
    <location>
        <begin position="506"/>
        <end position="526"/>
    </location>
</feature>
<keyword evidence="1" id="KW-0812">Transmembrane</keyword>
<accession>Q0W4G2</accession>
<dbReference type="eggNOG" id="arCOG00568">
    <property type="taxonomic scope" value="Archaea"/>
</dbReference>
<feature type="transmembrane region" description="Helical" evidence="1">
    <location>
        <begin position="329"/>
        <end position="345"/>
    </location>
</feature>
<feature type="transmembrane region" description="Helical" evidence="1">
    <location>
        <begin position="108"/>
        <end position="126"/>
    </location>
</feature>
<feature type="transmembrane region" description="Helical" evidence="1">
    <location>
        <begin position="476"/>
        <end position="494"/>
    </location>
</feature>
<dbReference type="PATRIC" id="fig|351160.9.peg.1540"/>
<evidence type="ECO:0000313" key="3">
    <source>
        <dbReference type="Proteomes" id="UP000000663"/>
    </source>
</evidence>
<keyword evidence="1" id="KW-0472">Membrane</keyword>
<dbReference type="EMBL" id="AM114193">
    <property type="protein sequence ID" value="CAJ36731.1"/>
    <property type="molecule type" value="Genomic_DNA"/>
</dbReference>
<feature type="transmembrane region" description="Helical" evidence="1">
    <location>
        <begin position="538"/>
        <end position="558"/>
    </location>
</feature>
<feature type="transmembrane region" description="Helical" evidence="1">
    <location>
        <begin position="75"/>
        <end position="96"/>
    </location>
</feature>
<name>Q0W4G2_METAR</name>
<protein>
    <recommendedName>
        <fullName evidence="4">DUF2206 domain-containing protein</fullName>
    </recommendedName>
</protein>
<feature type="transmembrane region" description="Helical" evidence="1">
    <location>
        <begin position="375"/>
        <end position="393"/>
    </location>
</feature>